<comment type="caution">
    <text evidence="2">The sequence shown here is derived from an EMBL/GenBank/DDBJ whole genome shotgun (WGS) entry which is preliminary data.</text>
</comment>
<name>A0A1R3GT91_COCAP</name>
<evidence type="ECO:0000313" key="2">
    <source>
        <dbReference type="EMBL" id="OMO61266.1"/>
    </source>
</evidence>
<keyword evidence="3" id="KW-1185">Reference proteome</keyword>
<feature type="non-terminal residue" evidence="2">
    <location>
        <position position="1"/>
    </location>
</feature>
<organism evidence="2 3">
    <name type="scientific">Corchorus capsularis</name>
    <name type="common">Jute</name>
    <dbReference type="NCBI Taxonomy" id="210143"/>
    <lineage>
        <taxon>Eukaryota</taxon>
        <taxon>Viridiplantae</taxon>
        <taxon>Streptophyta</taxon>
        <taxon>Embryophyta</taxon>
        <taxon>Tracheophyta</taxon>
        <taxon>Spermatophyta</taxon>
        <taxon>Magnoliopsida</taxon>
        <taxon>eudicotyledons</taxon>
        <taxon>Gunneridae</taxon>
        <taxon>Pentapetalae</taxon>
        <taxon>rosids</taxon>
        <taxon>malvids</taxon>
        <taxon>Malvales</taxon>
        <taxon>Malvaceae</taxon>
        <taxon>Grewioideae</taxon>
        <taxon>Apeibeae</taxon>
        <taxon>Corchorus</taxon>
    </lineage>
</organism>
<dbReference type="EMBL" id="AWWV01013527">
    <property type="protein sequence ID" value="OMO61266.1"/>
    <property type="molecule type" value="Genomic_DNA"/>
</dbReference>
<sequence>GIPDHSDTQRTLSSLSESSLNIL</sequence>
<dbReference type="Proteomes" id="UP000188268">
    <property type="component" value="Unassembled WGS sequence"/>
</dbReference>
<evidence type="ECO:0000313" key="3">
    <source>
        <dbReference type="Proteomes" id="UP000188268"/>
    </source>
</evidence>
<reference evidence="2 3" key="1">
    <citation type="submission" date="2013-09" db="EMBL/GenBank/DDBJ databases">
        <title>Corchorus capsularis genome sequencing.</title>
        <authorList>
            <person name="Alam M."/>
            <person name="Haque M.S."/>
            <person name="Islam M.S."/>
            <person name="Emdad E.M."/>
            <person name="Islam M.M."/>
            <person name="Ahmed B."/>
            <person name="Halim A."/>
            <person name="Hossen Q.M.M."/>
            <person name="Hossain M.Z."/>
            <person name="Ahmed R."/>
            <person name="Khan M.M."/>
            <person name="Islam R."/>
            <person name="Rashid M.M."/>
            <person name="Khan S.A."/>
            <person name="Rahman M.S."/>
            <person name="Alam M."/>
        </authorList>
    </citation>
    <scope>NUCLEOTIDE SEQUENCE [LARGE SCALE GENOMIC DNA]</scope>
    <source>
        <strain evidence="3">cv. CVL-1</strain>
        <tissue evidence="2">Whole seedling</tissue>
    </source>
</reference>
<accession>A0A1R3GT91</accession>
<feature type="region of interest" description="Disordered" evidence="1">
    <location>
        <begin position="1"/>
        <end position="23"/>
    </location>
</feature>
<feature type="compositionally biased region" description="Low complexity" evidence="1">
    <location>
        <begin position="12"/>
        <end position="23"/>
    </location>
</feature>
<dbReference type="AlphaFoldDB" id="A0A1R3GT91"/>
<proteinExistence type="predicted"/>
<protein>
    <submittedName>
        <fullName evidence="2">Uncharacterized protein</fullName>
    </submittedName>
</protein>
<gene>
    <name evidence="2" type="ORF">CCACVL1_23633</name>
</gene>
<evidence type="ECO:0000256" key="1">
    <source>
        <dbReference type="SAM" id="MobiDB-lite"/>
    </source>
</evidence>
<dbReference type="Gramene" id="OMO61266">
    <property type="protein sequence ID" value="OMO61266"/>
    <property type="gene ID" value="CCACVL1_23633"/>
</dbReference>